<protein>
    <submittedName>
        <fullName evidence="1">Uncharacterized protein</fullName>
    </submittedName>
</protein>
<evidence type="ECO:0000313" key="1">
    <source>
        <dbReference type="EMBL" id="CAD9023191.1"/>
    </source>
</evidence>
<organism evidence="1">
    <name type="scientific">Eutreptiella gymnastica</name>
    <dbReference type="NCBI Taxonomy" id="73025"/>
    <lineage>
        <taxon>Eukaryota</taxon>
        <taxon>Discoba</taxon>
        <taxon>Euglenozoa</taxon>
        <taxon>Euglenida</taxon>
        <taxon>Spirocuta</taxon>
        <taxon>Euglenophyceae</taxon>
        <taxon>Eutreptiales</taxon>
        <taxon>Eutreptiaceae</taxon>
        <taxon>Eutreptiella</taxon>
    </lineage>
</organism>
<proteinExistence type="predicted"/>
<dbReference type="AlphaFoldDB" id="A0A7S1IUI9"/>
<dbReference type="EMBL" id="HBGA01091570">
    <property type="protein sequence ID" value="CAD9023191.1"/>
    <property type="molecule type" value="Transcribed_RNA"/>
</dbReference>
<accession>A0A7S1IUI9</accession>
<sequence>MFSAKRYTPIRKAAANCSADRHLANSSVVYAPWVPSYPRGPHFQTGDARSQQPYECHTPEQVDNYAIEWMCRVPAMSPLPLVIHHVLSRAATTAHLPPANPSDYVAMPL</sequence>
<reference evidence="1" key="1">
    <citation type="submission" date="2021-01" db="EMBL/GenBank/DDBJ databases">
        <authorList>
            <person name="Corre E."/>
            <person name="Pelletier E."/>
            <person name="Niang G."/>
            <person name="Scheremetjew M."/>
            <person name="Finn R."/>
            <person name="Kale V."/>
            <person name="Holt S."/>
            <person name="Cochrane G."/>
            <person name="Meng A."/>
            <person name="Brown T."/>
            <person name="Cohen L."/>
        </authorList>
    </citation>
    <scope>NUCLEOTIDE SEQUENCE</scope>
    <source>
        <strain evidence="1">NIES-381</strain>
    </source>
</reference>
<name>A0A7S1IUI9_9EUGL</name>
<gene>
    <name evidence="1" type="ORF">EGYM00392_LOCUS34313</name>
</gene>